<dbReference type="Proteomes" id="UP000509327">
    <property type="component" value="Chromosome"/>
</dbReference>
<dbReference type="InterPro" id="IPR036116">
    <property type="entry name" value="FN3_sf"/>
</dbReference>
<dbReference type="PROSITE" id="PS50853">
    <property type="entry name" value="FN3"/>
    <property type="match status" value="6"/>
</dbReference>
<accession>A0ABX6PYN3</accession>
<dbReference type="InterPro" id="IPR001119">
    <property type="entry name" value="SLH_dom"/>
</dbReference>
<reference evidence="6 7" key="1">
    <citation type="submission" date="2020-06" db="EMBL/GenBank/DDBJ databases">
        <title>Complete genome of Paenibacillus barcinonensis KACC11450.</title>
        <authorList>
            <person name="Kim M."/>
            <person name="Park Y.-J."/>
            <person name="Shin J.-H."/>
        </authorList>
    </citation>
    <scope>NUCLEOTIDE SEQUENCE [LARGE SCALE GENOMIC DNA]</scope>
    <source>
        <strain evidence="6 7">KACC11450</strain>
    </source>
</reference>
<keyword evidence="3" id="KW-0732">Signal</keyword>
<dbReference type="CDD" id="cd00063">
    <property type="entry name" value="FN3"/>
    <property type="match status" value="9"/>
</dbReference>
<evidence type="ECO:0000313" key="6">
    <source>
        <dbReference type="EMBL" id="QKS54957.1"/>
    </source>
</evidence>
<feature type="domain" description="Fibronectin type-III" evidence="4">
    <location>
        <begin position="2007"/>
        <end position="2094"/>
    </location>
</feature>
<dbReference type="InterPro" id="IPR003961">
    <property type="entry name" value="FN3_dom"/>
</dbReference>
<dbReference type="Pfam" id="PF00395">
    <property type="entry name" value="SLH"/>
    <property type="match status" value="3"/>
</dbReference>
<dbReference type="Pfam" id="PF00041">
    <property type="entry name" value="fn3"/>
    <property type="match status" value="2"/>
</dbReference>
<sequence>MKNSRKRMRKQADQMTKVVLAFALLSPQAFISSWEAGSSVLAAAVESIGIVSDTSNLKAIQSSKVKVEMNSDGKYRIVLLPNTNVFYGGDTGNVSTIIDHNGIAVNFKSLPLNYYRINNNVIEMSRQKDNVEYILRVSIVNATSQGGYMKVELEAINRSGSTLNLGGTFYWDTMVNGNDASPFEVIQNGWRNYSGGVQVTAFYANTYNVVNADRIFMGQYQSPDSAQLTGGSAPSAYLPGQTVNASDTAAQFWWDARSTANQASRKFSTIVGIGPQNVPPSFSLTAPASGQTYYKGEQLQISGTTRDNDAGDLLTVKWSIDGGPENILTQMTATGTDQAFNTRYTLPDTLLDGSHYLQVWVMDDKGGVSSASTVNFLIRSFVVPGIPTYTQVHDNHLTVNWDKKVNDASVTYELKNITTNQIFDTSTANSKQVTGLTPNTNYTFAVRAKNSSGAYTGYSTTSSQYTHANPPVEAKASQTGNNTVVTWNSNGNPAGTVYKLEARSSKGQVLHTATTTSTQTSVALTGLEDGVYEVYVAALNNEGVQTNFISAGQILKDTTGPSAPSITMSPSTWTKEEVEVAVAAGTDAGSGTQKTEVKIGTAGEWQNYSAPFTVGHEGHTVIAARSIDKFGNIGQESSVTVKVDRTAPTPPMIRVNPSDWTRDAVVVTLTAGMDEASGIAQTQYKIGEHTEWVDYQTPFTLNEEGITEIYARSIDRASNVSALTSTIARIDKTAPKQPSIQLSEDGWTNQDVYFVITSGTDDGSGTSKTQYRLTKQGPWIDYSGEVTLSDEGETVIYARTLDRVGNVSPLAQATARIDKTAPTEPVIHVRQSGWSIEDVQFMLSGSIDEQEITYEYRLDNGAYATGDSGKVSTDGITVIYARARDAVGNVSEEVSRSVYVDKTPPGISFSPEGASWSDEDITSIVQFDDTHSGIDETQRFYQITNEAQAPANWLEAQSDQQHISLTTEGIWYIHAKASDRAGNTYQTTSAPYQIQRKPDQPITVRISDLKETSIKLAVDLPSGNTYTAGYQYEIRNRTTGQSWVLDYPNHSLVNDSLQGGHMYEYEVRVRNHTGISEPAIIKALTLPPSPGELRIQKVDSQPNLAQLEFDHVPGAEAYRITATDAQGSIVFDQTITDPGSLDYISNLVPGVVHTITVIPMNESGTGESSEAGFLSLPAAPGDFAAVQIRERDIAMMWESVTSAVYYKLSRDGAELYEGEKLHYQDAGLESGTDYSYTLTAVNETGEGPLASLPMLRTLPEKVKQLHVSESTNTSLTLNWEPVRGGEAYILWRDGEKAGEASADDNEWRLTDLNPGTVYQLEVQAVNRSGQGGRSSVTGTTIPESPSGLHMAQITEHGAILSWKASTGADKYRVVIDGHTYEVSDTQLAVQHLSNSSLYKYEVQAGNTSGYSESAVGKLLTLPGRPEGLQVISTEETEIGIQWQAVPTAEMYIVMINGVEAGRTSSLEYRAEGLLPGERYTLQVLAMNASGVGAAAELVRLSKPSRPTAIEVISGVHGGKLLWSASRGASEYVILQNHTEIYRGMQTEATITGLEAGTLQHYELYAMNRQSTRSEAVDVSLLTLPAAPERIDVRNVTETGLSLDLTLTGVVGADQYVIERNGREVARMDASESLYVEEGLKPGTVYTYAIRAMNASGSGSPLKIRTMTQTLPLAADTVEVKAGTYSQDISWKAVQGAVAYEIRNMETGEITSVSEPKVHLASMMDGTVYPLELAAINEQGQRSKPIEIQTLTKPAAPQSVSVVQVTDRTVKLDLSDHAVRGAEQFVICRDGVEIGRIDADQREYEDSELVPGEHYNYSIYTLNRAGESEDGFELEVGMLPATVSDTLHAYDIEEEQASLSWPKVQGAEGYIIRIDDREVKRVHEQDTTEVVLTGLASAALYDNVKVIPYNAAGEGTAISSASWYTLPRIDSLDVRMLPESDHVRLEWSFPYTNEIFVIKLDGRELYRGRDQKYVVDGLEAGKEYQLEMHTENDEQSASALKIISLLTKPGIPEKVSYESTHNQVHLLLEQAHAAGAEQYLIERDGVEIATIHAGEARYEDAGLEPGTKYSYNIRAVNISGTSDRGYTFHAMTLPDKLNKPPVIQERSTSGAMLIWEPVPGVEGYRLYRDEKEVAATTETALQLAELTSATTYEDYILVPYNEAGEGKGTQVPEFETLPASLESVSAKAQGSEQIVITWKLDTQNEIIVLGYKGQEIYRGKNRNYVWSGLQAEQHYEISAWTENEAGEMSEKQIAAATTGRYPAVPSSGGSAGTNGDIGKDIKKDDAQDDKDAKEKNMLNHHAEGQAAQRVIFVDISQTFNKDQITWLADHNIIQGVSATHFEPRRPITRAEFTALIVRLLGLNVTMNHSHGFQDVHRTDWFAPEISTAAEHNVVQGMGNGTFAPYALVTREQASKIVANVVRQLRAEPLTMRKTFTDQLDISDWAKDEVEELAGIYLINGYEDGSFRPLQALSRAEAAALIFRLNKLMQVIADSTDSL</sequence>
<feature type="domain" description="SLH" evidence="5">
    <location>
        <begin position="2367"/>
        <end position="2430"/>
    </location>
</feature>
<gene>
    <name evidence="6" type="ORF">HUB98_00600</name>
</gene>
<feature type="domain" description="SLH" evidence="5">
    <location>
        <begin position="2306"/>
        <end position="2366"/>
    </location>
</feature>
<feature type="region of interest" description="Disordered" evidence="2">
    <location>
        <begin position="2259"/>
        <end position="2290"/>
    </location>
</feature>
<feature type="domain" description="SLH" evidence="5">
    <location>
        <begin position="2431"/>
        <end position="2494"/>
    </location>
</feature>
<evidence type="ECO:0000256" key="2">
    <source>
        <dbReference type="SAM" id="MobiDB-lite"/>
    </source>
</evidence>
<dbReference type="Gene3D" id="2.60.40.10">
    <property type="entry name" value="Immunoglobulins"/>
    <property type="match status" value="12"/>
</dbReference>
<dbReference type="InterPro" id="IPR013783">
    <property type="entry name" value="Ig-like_fold"/>
</dbReference>
<feature type="domain" description="Fibronectin type-III" evidence="4">
    <location>
        <begin position="1000"/>
        <end position="1089"/>
    </location>
</feature>
<feature type="chain" id="PRO_5045855372" evidence="3">
    <location>
        <begin position="32"/>
        <end position="2497"/>
    </location>
</feature>
<feature type="compositionally biased region" description="Basic and acidic residues" evidence="2">
    <location>
        <begin position="2276"/>
        <end position="2290"/>
    </location>
</feature>
<dbReference type="EMBL" id="CP054614">
    <property type="protein sequence ID" value="QKS54957.1"/>
    <property type="molecule type" value="Genomic_DNA"/>
</dbReference>
<feature type="domain" description="Fibronectin type-III" evidence="4">
    <location>
        <begin position="383"/>
        <end position="471"/>
    </location>
</feature>
<dbReference type="SMART" id="SM00060">
    <property type="entry name" value="FN3"/>
    <property type="match status" value="18"/>
</dbReference>
<dbReference type="PANTHER" id="PTHR46708">
    <property type="entry name" value="TENASCIN"/>
    <property type="match status" value="1"/>
</dbReference>
<feature type="domain" description="Fibronectin type-III" evidence="4">
    <location>
        <begin position="1586"/>
        <end position="1672"/>
    </location>
</feature>
<dbReference type="Pfam" id="PF17957">
    <property type="entry name" value="Big_7"/>
    <property type="match status" value="1"/>
</dbReference>
<dbReference type="NCBIfam" id="NF047446">
    <property type="entry name" value="barrel_OmpL47"/>
    <property type="match status" value="3"/>
</dbReference>
<protein>
    <submittedName>
        <fullName evidence="6">Fibronectin type III domain-containing protein</fullName>
    </submittedName>
</protein>
<keyword evidence="1" id="KW-0677">Repeat</keyword>
<feature type="domain" description="Fibronectin type-III" evidence="4">
    <location>
        <begin position="1424"/>
        <end position="1507"/>
    </location>
</feature>
<keyword evidence="7" id="KW-1185">Reference proteome</keyword>
<dbReference type="PANTHER" id="PTHR46708:SF2">
    <property type="entry name" value="FIBRONECTIN TYPE-III DOMAIN-CONTAINING PROTEIN"/>
    <property type="match status" value="1"/>
</dbReference>
<evidence type="ECO:0000259" key="4">
    <source>
        <dbReference type="PROSITE" id="PS50853"/>
    </source>
</evidence>
<dbReference type="InterPro" id="IPR058094">
    <property type="entry name" value="Ig-like_OmpL47-like"/>
</dbReference>
<feature type="signal peptide" evidence="3">
    <location>
        <begin position="1"/>
        <end position="31"/>
    </location>
</feature>
<evidence type="ECO:0000259" key="5">
    <source>
        <dbReference type="PROSITE" id="PS51272"/>
    </source>
</evidence>
<feature type="domain" description="Fibronectin type-III" evidence="4">
    <location>
        <begin position="1261"/>
        <end position="1344"/>
    </location>
</feature>
<dbReference type="RefSeq" id="WP_146236138.1">
    <property type="nucleotide sequence ID" value="NZ_CP054614.1"/>
</dbReference>
<dbReference type="PROSITE" id="PS51272">
    <property type="entry name" value="SLH"/>
    <property type="match status" value="3"/>
</dbReference>
<organism evidence="6 7">
    <name type="scientific">Paenibacillus barcinonensis</name>
    <dbReference type="NCBI Taxonomy" id="198119"/>
    <lineage>
        <taxon>Bacteria</taxon>
        <taxon>Bacillati</taxon>
        <taxon>Bacillota</taxon>
        <taxon>Bacilli</taxon>
        <taxon>Bacillales</taxon>
        <taxon>Paenibacillaceae</taxon>
        <taxon>Paenibacillus</taxon>
    </lineage>
</organism>
<dbReference type="InterPro" id="IPR050991">
    <property type="entry name" value="ECM_Regulatory_Proteins"/>
</dbReference>
<evidence type="ECO:0000313" key="7">
    <source>
        <dbReference type="Proteomes" id="UP000509327"/>
    </source>
</evidence>
<evidence type="ECO:0000256" key="3">
    <source>
        <dbReference type="SAM" id="SignalP"/>
    </source>
</evidence>
<dbReference type="SUPFAM" id="SSF49265">
    <property type="entry name" value="Fibronectin type III"/>
    <property type="match status" value="8"/>
</dbReference>
<evidence type="ECO:0000256" key="1">
    <source>
        <dbReference type="ARBA" id="ARBA00022737"/>
    </source>
</evidence>
<proteinExistence type="predicted"/>
<name>A0ABX6PYN3_PAEBA</name>